<dbReference type="Proteomes" id="UP000011528">
    <property type="component" value="Unassembled WGS sequence"/>
</dbReference>
<evidence type="ECO:0000256" key="1">
    <source>
        <dbReference type="SAM" id="Phobius"/>
    </source>
</evidence>
<organism evidence="2 3">
    <name type="scientific">Halorubrum distributum JCM 13916</name>
    <dbReference type="NCBI Taxonomy" id="1230455"/>
    <lineage>
        <taxon>Archaea</taxon>
        <taxon>Methanobacteriati</taxon>
        <taxon>Methanobacteriota</taxon>
        <taxon>Stenosarchaea group</taxon>
        <taxon>Halobacteria</taxon>
        <taxon>Halobacteriales</taxon>
        <taxon>Haloferacaceae</taxon>
        <taxon>Halorubrum</taxon>
        <taxon>Halorubrum distributum group</taxon>
    </lineage>
</organism>
<feature type="transmembrane region" description="Helical" evidence="1">
    <location>
        <begin position="37"/>
        <end position="55"/>
    </location>
</feature>
<evidence type="ECO:0000313" key="3">
    <source>
        <dbReference type="Proteomes" id="UP000011528"/>
    </source>
</evidence>
<keyword evidence="1" id="KW-0472">Membrane</keyword>
<sequence>MDGKKALYYGAVALVILIGIGVVLSVISAIIGFIGTVISGIVSLAVLAGIVYVAYKTGSWLLRDDDDAASLDSIGSSSTSADAGASRQDRLRQQYVEGQISEAEFEQRIAEELETEELDDIDRELERER</sequence>
<comment type="caution">
    <text evidence="2">The sequence shown here is derived from an EMBL/GenBank/DDBJ whole genome shotgun (WGS) entry which is preliminary data.</text>
</comment>
<dbReference type="AlphaFoldDB" id="M0PMK4"/>
<proteinExistence type="predicted"/>
<evidence type="ECO:0008006" key="4">
    <source>
        <dbReference type="Google" id="ProtNLM"/>
    </source>
</evidence>
<dbReference type="EMBL" id="AOJJ01000057">
    <property type="protein sequence ID" value="EMA71148.1"/>
    <property type="molecule type" value="Genomic_DNA"/>
</dbReference>
<feature type="transmembrane region" description="Helical" evidence="1">
    <location>
        <begin position="7"/>
        <end position="31"/>
    </location>
</feature>
<keyword evidence="1" id="KW-0812">Transmembrane</keyword>
<dbReference type="RefSeq" id="WP_007995137.1">
    <property type="nucleotide sequence ID" value="NZ_AOJJ01000057.1"/>
</dbReference>
<gene>
    <name evidence="2" type="ORF">C462_08510</name>
</gene>
<accession>M0PMK4</accession>
<reference evidence="2 3" key="1">
    <citation type="journal article" date="2014" name="PLoS Genet.">
        <title>Phylogenetically driven sequencing of extremely halophilic archaea reveals strategies for static and dynamic osmo-response.</title>
        <authorList>
            <person name="Becker E.A."/>
            <person name="Seitzer P.M."/>
            <person name="Tritt A."/>
            <person name="Larsen D."/>
            <person name="Krusor M."/>
            <person name="Yao A.I."/>
            <person name="Wu D."/>
            <person name="Madern D."/>
            <person name="Eisen J.A."/>
            <person name="Darling A.E."/>
            <person name="Facciotti M.T."/>
        </authorList>
    </citation>
    <scope>NUCLEOTIDE SEQUENCE [LARGE SCALE GENOMIC DNA]</scope>
    <source>
        <strain evidence="2 3">JCM 13916</strain>
    </source>
</reference>
<protein>
    <recommendedName>
        <fullName evidence="4">SHOCT domain-containing protein</fullName>
    </recommendedName>
</protein>
<dbReference type="PATRIC" id="fig|1230455.3.peg.1629"/>
<keyword evidence="1" id="KW-1133">Transmembrane helix</keyword>
<name>M0PMK4_9EURY</name>
<evidence type="ECO:0000313" key="2">
    <source>
        <dbReference type="EMBL" id="EMA71148.1"/>
    </source>
</evidence>